<keyword evidence="2" id="KW-1185">Reference proteome</keyword>
<protein>
    <recommendedName>
        <fullName evidence="3">Fungal lipase-like domain-containing protein</fullName>
    </recommendedName>
</protein>
<evidence type="ECO:0008006" key="3">
    <source>
        <dbReference type="Google" id="ProtNLM"/>
    </source>
</evidence>
<dbReference type="RefSeq" id="WP_252795082.1">
    <property type="nucleotide sequence ID" value="NZ_CP097121.1"/>
</dbReference>
<dbReference type="InterPro" id="IPR029058">
    <property type="entry name" value="AB_hydrolase_fold"/>
</dbReference>
<gene>
    <name evidence="1" type="ORF">M3M37_06965</name>
</gene>
<sequence length="255" mass="28652">MNVPLTDQQNNELSNWSYRVDASKFGKKSIRSGRVFIDKTKQQYKVINALDDKKTGFQGMAVAPYVNGKPDYHNIQIAIAGTNAMDVKDDFTDATQIPEAQNAIDTFIWKTSMFTSKKGILEFMVVNSMKRQLKHPVRNYGAGATKSGKSQFSVANRFYNNTVSKLKQKGFSANDIKHGTGHSLGGALIFYLAAKHHFPMTAFSSADPTSNLSSKDLDYIKKHPDMFKDYYHSSDVISNWQDSTHLGKYFSVSEF</sequence>
<dbReference type="EMBL" id="CP097121">
    <property type="protein sequence ID" value="USS90567.1"/>
    <property type="molecule type" value="Genomic_DNA"/>
</dbReference>
<proteinExistence type="predicted"/>
<name>A0ABY5BW47_9LACO</name>
<organism evidence="1 2">
    <name type="scientific">Fructilactobacillus carniphilus</name>
    <dbReference type="NCBI Taxonomy" id="2940297"/>
    <lineage>
        <taxon>Bacteria</taxon>
        <taxon>Bacillati</taxon>
        <taxon>Bacillota</taxon>
        <taxon>Bacilli</taxon>
        <taxon>Lactobacillales</taxon>
        <taxon>Lactobacillaceae</taxon>
        <taxon>Fructilactobacillus</taxon>
    </lineage>
</organism>
<dbReference type="Proteomes" id="UP001056164">
    <property type="component" value="Chromosome"/>
</dbReference>
<accession>A0ABY5BW47</accession>
<evidence type="ECO:0000313" key="1">
    <source>
        <dbReference type="EMBL" id="USS90567.1"/>
    </source>
</evidence>
<reference evidence="1" key="1">
    <citation type="submission" date="2022-05" db="EMBL/GenBank/DDBJ databases">
        <authorList>
            <person name="Oliphant S.A."/>
            <person name="Watson-Haigh N.S."/>
            <person name="Sumby K.M."/>
            <person name="Gardner J.M."/>
            <person name="Jiranek V."/>
        </authorList>
    </citation>
    <scope>NUCLEOTIDE SEQUENCE</scope>
    <source>
        <strain evidence="1">KI4_A6</strain>
    </source>
</reference>
<dbReference type="SUPFAM" id="SSF53474">
    <property type="entry name" value="alpha/beta-Hydrolases"/>
    <property type="match status" value="1"/>
</dbReference>
<evidence type="ECO:0000313" key="2">
    <source>
        <dbReference type="Proteomes" id="UP001056164"/>
    </source>
</evidence>
<dbReference type="Gene3D" id="3.40.50.1820">
    <property type="entry name" value="alpha/beta hydrolase"/>
    <property type="match status" value="1"/>
</dbReference>